<proteinExistence type="predicted"/>
<dbReference type="EMBL" id="JAHESD010000106">
    <property type="protein sequence ID" value="MBT1706384.1"/>
    <property type="molecule type" value="Genomic_DNA"/>
</dbReference>
<dbReference type="Proteomes" id="UP000772618">
    <property type="component" value="Unassembled WGS sequence"/>
</dbReference>
<accession>A0ABS5W077</accession>
<keyword evidence="1" id="KW-0812">Transmembrane</keyword>
<gene>
    <name evidence="2" type="ORF">KK060_24110</name>
</gene>
<comment type="caution">
    <text evidence="2">The sequence shown here is derived from an EMBL/GenBank/DDBJ whole genome shotgun (WGS) entry which is preliminary data.</text>
</comment>
<evidence type="ECO:0000313" key="2">
    <source>
        <dbReference type="EMBL" id="MBT1706384.1"/>
    </source>
</evidence>
<evidence type="ECO:0000256" key="1">
    <source>
        <dbReference type="SAM" id="Phobius"/>
    </source>
</evidence>
<protein>
    <recommendedName>
        <fullName evidence="4">GRAM domain-containing protein</fullName>
    </recommendedName>
</protein>
<keyword evidence="1" id="KW-0472">Membrane</keyword>
<keyword evidence="1" id="KW-1133">Transmembrane helix</keyword>
<name>A0ABS5W077_9BACT</name>
<reference evidence="2 3" key="1">
    <citation type="submission" date="2021-05" db="EMBL/GenBank/DDBJ databases">
        <title>A Polyphasic approach of four new species of the genus Ohtaekwangia: Ohtaekwangia histidinii sp. nov., Ohtaekwangia cretensis sp. nov., Ohtaekwangia indiensis sp. nov., Ohtaekwangia reichenbachii sp. nov. from diverse environment.</title>
        <authorList>
            <person name="Octaviana S."/>
        </authorList>
    </citation>
    <scope>NUCLEOTIDE SEQUENCE [LARGE SCALE GENOMIC DNA]</scope>
    <source>
        <strain evidence="2 3">PWU20</strain>
    </source>
</reference>
<sequence length="115" mass="13174">METESIFAGIVSGLFFGLFFRKIFTSTYKRLGEKQLKQIVIILDEDEELIKEAGANHFKGKEAVGGKLALTNKRLVFKSHKLNLQNHEQSFSISSSRCAFRVDYTDIQYQKHVKS</sequence>
<organism evidence="2 3">
    <name type="scientific">Chryseosolibacter indicus</name>
    <dbReference type="NCBI Taxonomy" id="2782351"/>
    <lineage>
        <taxon>Bacteria</taxon>
        <taxon>Pseudomonadati</taxon>
        <taxon>Bacteroidota</taxon>
        <taxon>Cytophagia</taxon>
        <taxon>Cytophagales</taxon>
        <taxon>Chryseotaleaceae</taxon>
        <taxon>Chryseosolibacter</taxon>
    </lineage>
</organism>
<evidence type="ECO:0008006" key="4">
    <source>
        <dbReference type="Google" id="ProtNLM"/>
    </source>
</evidence>
<feature type="transmembrane region" description="Helical" evidence="1">
    <location>
        <begin position="6"/>
        <end position="24"/>
    </location>
</feature>
<keyword evidence="3" id="KW-1185">Reference proteome</keyword>
<evidence type="ECO:0000313" key="3">
    <source>
        <dbReference type="Proteomes" id="UP000772618"/>
    </source>
</evidence>